<reference evidence="2" key="1">
    <citation type="journal article" date="2015" name="Nature">
        <title>rRNA introns, odd ribosomes, and small enigmatic genomes across a large radiation of phyla.</title>
        <authorList>
            <person name="Brown C.T."/>
            <person name="Hug L.A."/>
            <person name="Thomas B.C."/>
            <person name="Sharon I."/>
            <person name="Castelle C.J."/>
            <person name="Singh A."/>
            <person name="Wilkins M.J."/>
            <person name="Williams K.H."/>
            <person name="Banfield J.F."/>
        </authorList>
    </citation>
    <scope>NUCLEOTIDE SEQUENCE [LARGE SCALE GENOMIC DNA]</scope>
</reference>
<feature type="transmembrane region" description="Helical" evidence="1">
    <location>
        <begin position="224"/>
        <end position="245"/>
    </location>
</feature>
<feature type="transmembrane region" description="Helical" evidence="1">
    <location>
        <begin position="177"/>
        <end position="204"/>
    </location>
</feature>
<keyword evidence="1" id="KW-0812">Transmembrane</keyword>
<feature type="transmembrane region" description="Helical" evidence="1">
    <location>
        <begin position="117"/>
        <end position="136"/>
    </location>
</feature>
<feature type="transmembrane region" description="Helical" evidence="1">
    <location>
        <begin position="148"/>
        <end position="168"/>
    </location>
</feature>
<evidence type="ECO:0008006" key="3">
    <source>
        <dbReference type="Google" id="ProtNLM"/>
    </source>
</evidence>
<proteinExistence type="predicted"/>
<sequence length="264" mass="30385">MKKFVLPAIIFLTTFWIYFGISTQWSFRPKWVLDYFNPLAESLLHGRLDIVNPPVTYDLVHIGGKWYAPWGILAALFLLPIQAIKGRFIPPLYLTLLFASADVVVFYLLLRRIRLDFLAKLTSASLWLLLLLFAYGTTHVYVGTLGSVWHVDQMVTNVFGTLGVYFIFKKKRTINDYLYSICSFGVALLGRATLVLLVTLPAVLYTWDYLLGIRVSPKQRKQAIIRGIFLFGIPLGFFTVLFFAYNRLRFGSLFEYGYQFIVES</sequence>
<dbReference type="EMBL" id="LBTF01000047">
    <property type="protein sequence ID" value="KKQ34474.1"/>
    <property type="molecule type" value="Genomic_DNA"/>
</dbReference>
<organism evidence="2">
    <name type="scientific">Candidatus Nomurabacteria bacterium GW2011_GWB1_37_5</name>
    <dbReference type="NCBI Taxonomy" id="1618742"/>
    <lineage>
        <taxon>Bacteria</taxon>
        <taxon>Candidatus Nomuraibacteriota</taxon>
    </lineage>
</organism>
<keyword evidence="1" id="KW-0472">Membrane</keyword>
<feature type="transmembrane region" description="Helical" evidence="1">
    <location>
        <begin position="90"/>
        <end position="110"/>
    </location>
</feature>
<comment type="caution">
    <text evidence="2">The sequence shown here is derived from an EMBL/GenBank/DDBJ whole genome shotgun (WGS) entry which is preliminary data.</text>
</comment>
<evidence type="ECO:0000256" key="1">
    <source>
        <dbReference type="SAM" id="Phobius"/>
    </source>
</evidence>
<evidence type="ECO:0000313" key="2">
    <source>
        <dbReference type="EMBL" id="KKQ34474.1"/>
    </source>
</evidence>
<accession>A0A0G0JCG4</accession>
<keyword evidence="1" id="KW-1133">Transmembrane helix</keyword>
<feature type="non-terminal residue" evidence="2">
    <location>
        <position position="264"/>
    </location>
</feature>
<feature type="transmembrane region" description="Helical" evidence="1">
    <location>
        <begin position="6"/>
        <end position="27"/>
    </location>
</feature>
<protein>
    <recommendedName>
        <fullName evidence="3">Glycosyltransferase RgtA/B/C/D-like domain-containing protein</fullName>
    </recommendedName>
</protein>
<dbReference type="AlphaFoldDB" id="A0A0G0JCG4"/>
<gene>
    <name evidence="2" type="ORF">US50_C0047G0001</name>
</gene>
<feature type="transmembrane region" description="Helical" evidence="1">
    <location>
        <begin position="66"/>
        <end position="84"/>
    </location>
</feature>
<dbReference type="Proteomes" id="UP000033876">
    <property type="component" value="Unassembled WGS sequence"/>
</dbReference>
<name>A0A0G0JCG4_9BACT</name>